<gene>
    <name evidence="2" type="ORF">AAFF_G00020320</name>
</gene>
<organism evidence="2 3">
    <name type="scientific">Aldrovandia affinis</name>
    <dbReference type="NCBI Taxonomy" id="143900"/>
    <lineage>
        <taxon>Eukaryota</taxon>
        <taxon>Metazoa</taxon>
        <taxon>Chordata</taxon>
        <taxon>Craniata</taxon>
        <taxon>Vertebrata</taxon>
        <taxon>Euteleostomi</taxon>
        <taxon>Actinopterygii</taxon>
        <taxon>Neopterygii</taxon>
        <taxon>Teleostei</taxon>
        <taxon>Notacanthiformes</taxon>
        <taxon>Halosauridae</taxon>
        <taxon>Aldrovandia</taxon>
    </lineage>
</organism>
<feature type="compositionally biased region" description="Basic and acidic residues" evidence="1">
    <location>
        <begin position="55"/>
        <end position="69"/>
    </location>
</feature>
<feature type="region of interest" description="Disordered" evidence="1">
    <location>
        <begin position="1"/>
        <end position="87"/>
    </location>
</feature>
<feature type="compositionally biased region" description="Basic residues" evidence="1">
    <location>
        <begin position="70"/>
        <end position="79"/>
    </location>
</feature>
<feature type="compositionally biased region" description="Pro residues" evidence="1">
    <location>
        <begin position="193"/>
        <end position="205"/>
    </location>
</feature>
<dbReference type="EMBL" id="JAINUG010000108">
    <property type="protein sequence ID" value="KAJ8396165.1"/>
    <property type="molecule type" value="Genomic_DNA"/>
</dbReference>
<accession>A0AAD7WGW1</accession>
<feature type="region of interest" description="Disordered" evidence="1">
    <location>
        <begin position="185"/>
        <end position="208"/>
    </location>
</feature>
<dbReference type="AlphaFoldDB" id="A0AAD7WGW1"/>
<keyword evidence="3" id="KW-1185">Reference proteome</keyword>
<evidence type="ECO:0000313" key="2">
    <source>
        <dbReference type="EMBL" id="KAJ8396165.1"/>
    </source>
</evidence>
<proteinExistence type="predicted"/>
<sequence>MFESDLTARLQTVPHRGDLSPGEPSGRVKLPDEAKAARRKIQSLSGHPKTNMHSCNRDAIAHPSASERRRSTRHQKPPRRVTQPPCVFSANNPPAVLNSCCENHAERLPDAPQRPRHSSGSHVAGGTCCRDIEARSERQACRSPAAASPPLQCRFTPIAQTSSTNFRLGPEFDQLADSGKELRGLPKQRTPTVPFPHRTPPPPHPPGKHMVTQARLLSGLIHWQFPSTATDTEQERRSVRED</sequence>
<evidence type="ECO:0000256" key="1">
    <source>
        <dbReference type="SAM" id="MobiDB-lite"/>
    </source>
</evidence>
<reference evidence="2" key="1">
    <citation type="journal article" date="2023" name="Science">
        <title>Genome structures resolve the early diversification of teleost fishes.</title>
        <authorList>
            <person name="Parey E."/>
            <person name="Louis A."/>
            <person name="Montfort J."/>
            <person name="Bouchez O."/>
            <person name="Roques C."/>
            <person name="Iampietro C."/>
            <person name="Lluch J."/>
            <person name="Castinel A."/>
            <person name="Donnadieu C."/>
            <person name="Desvignes T."/>
            <person name="Floi Bucao C."/>
            <person name="Jouanno E."/>
            <person name="Wen M."/>
            <person name="Mejri S."/>
            <person name="Dirks R."/>
            <person name="Jansen H."/>
            <person name="Henkel C."/>
            <person name="Chen W.J."/>
            <person name="Zahm M."/>
            <person name="Cabau C."/>
            <person name="Klopp C."/>
            <person name="Thompson A.W."/>
            <person name="Robinson-Rechavi M."/>
            <person name="Braasch I."/>
            <person name="Lecointre G."/>
            <person name="Bobe J."/>
            <person name="Postlethwait J.H."/>
            <person name="Berthelot C."/>
            <person name="Roest Crollius H."/>
            <person name="Guiguen Y."/>
        </authorList>
    </citation>
    <scope>NUCLEOTIDE SEQUENCE</scope>
    <source>
        <strain evidence="2">NC1722</strain>
    </source>
</reference>
<dbReference type="Proteomes" id="UP001221898">
    <property type="component" value="Unassembled WGS sequence"/>
</dbReference>
<name>A0AAD7WGW1_9TELE</name>
<comment type="caution">
    <text evidence="2">The sequence shown here is derived from an EMBL/GenBank/DDBJ whole genome shotgun (WGS) entry which is preliminary data.</text>
</comment>
<evidence type="ECO:0000313" key="3">
    <source>
        <dbReference type="Proteomes" id="UP001221898"/>
    </source>
</evidence>
<protein>
    <submittedName>
        <fullName evidence="2">Uncharacterized protein</fullName>
    </submittedName>
</protein>